<keyword evidence="2" id="KW-1185">Reference proteome</keyword>
<sequence length="21" mass="2565">MVKMEEVLHPRMQLLLNEKLL</sequence>
<dbReference type="Proteomes" id="UP001162972">
    <property type="component" value="Chromosome 17"/>
</dbReference>
<name>A0AAD6KE08_9ROSI</name>
<comment type="caution">
    <text evidence="1">The sequence shown here is derived from an EMBL/GenBank/DDBJ whole genome shotgun (WGS) entry which is preliminary data.</text>
</comment>
<accession>A0AAD6KE08</accession>
<evidence type="ECO:0000313" key="2">
    <source>
        <dbReference type="Proteomes" id="UP001162972"/>
    </source>
</evidence>
<reference evidence="1 2" key="1">
    <citation type="journal article" date="2023" name="Int. J. Mol. Sci.">
        <title>De Novo Assembly and Annotation of 11 Diverse Shrub Willow (Salix) Genomes Reveals Novel Gene Organization in Sex-Linked Regions.</title>
        <authorList>
            <person name="Hyden B."/>
            <person name="Feng K."/>
            <person name="Yates T.B."/>
            <person name="Jawdy S."/>
            <person name="Cereghino C."/>
            <person name="Smart L.B."/>
            <person name="Muchero W."/>
        </authorList>
    </citation>
    <scope>NUCLEOTIDE SEQUENCE [LARGE SCALE GENOMIC DNA]</scope>
    <source>
        <tissue evidence="1">Shoot tip</tissue>
    </source>
</reference>
<dbReference type="EMBL" id="JAPFFJ010000008">
    <property type="protein sequence ID" value="KAJ6421518.1"/>
    <property type="molecule type" value="Genomic_DNA"/>
</dbReference>
<protein>
    <submittedName>
        <fullName evidence="1">Uncharacterized protein</fullName>
    </submittedName>
</protein>
<gene>
    <name evidence="1" type="ORF">OIU84_028815</name>
</gene>
<evidence type="ECO:0000313" key="1">
    <source>
        <dbReference type="EMBL" id="KAJ6421518.1"/>
    </source>
</evidence>
<dbReference type="AlphaFoldDB" id="A0AAD6KE08"/>
<organism evidence="1 2">
    <name type="scientific">Salix udensis</name>
    <dbReference type="NCBI Taxonomy" id="889485"/>
    <lineage>
        <taxon>Eukaryota</taxon>
        <taxon>Viridiplantae</taxon>
        <taxon>Streptophyta</taxon>
        <taxon>Embryophyta</taxon>
        <taxon>Tracheophyta</taxon>
        <taxon>Spermatophyta</taxon>
        <taxon>Magnoliopsida</taxon>
        <taxon>eudicotyledons</taxon>
        <taxon>Gunneridae</taxon>
        <taxon>Pentapetalae</taxon>
        <taxon>rosids</taxon>
        <taxon>fabids</taxon>
        <taxon>Malpighiales</taxon>
        <taxon>Salicaceae</taxon>
        <taxon>Saliceae</taxon>
        <taxon>Salix</taxon>
    </lineage>
</organism>
<proteinExistence type="predicted"/>